<feature type="signal peptide" evidence="1">
    <location>
        <begin position="1"/>
        <end position="32"/>
    </location>
</feature>
<comment type="caution">
    <text evidence="2">The sequence shown here is derived from an EMBL/GenBank/DDBJ whole genome shotgun (WGS) entry which is preliminary data.</text>
</comment>
<feature type="chain" id="PRO_5022835931" description="Secreted protein" evidence="1">
    <location>
        <begin position="33"/>
        <end position="65"/>
    </location>
</feature>
<gene>
    <name evidence="2" type="ORF">E2C01_082149</name>
</gene>
<protein>
    <recommendedName>
        <fullName evidence="4">Secreted protein</fullName>
    </recommendedName>
</protein>
<reference evidence="2 3" key="1">
    <citation type="submission" date="2019-05" db="EMBL/GenBank/DDBJ databases">
        <title>Another draft genome of Portunus trituberculatus and its Hox gene families provides insights of decapod evolution.</title>
        <authorList>
            <person name="Jeong J.-H."/>
            <person name="Song I."/>
            <person name="Kim S."/>
            <person name="Choi T."/>
            <person name="Kim D."/>
            <person name="Ryu S."/>
            <person name="Kim W."/>
        </authorList>
    </citation>
    <scope>NUCLEOTIDE SEQUENCE [LARGE SCALE GENOMIC DNA]</scope>
    <source>
        <tissue evidence="2">Muscle</tissue>
    </source>
</reference>
<evidence type="ECO:0000313" key="3">
    <source>
        <dbReference type="Proteomes" id="UP000324222"/>
    </source>
</evidence>
<dbReference type="EMBL" id="VSRR010074053">
    <property type="protein sequence ID" value="MPC87291.1"/>
    <property type="molecule type" value="Genomic_DNA"/>
</dbReference>
<organism evidence="2 3">
    <name type="scientific">Portunus trituberculatus</name>
    <name type="common">Swimming crab</name>
    <name type="synonym">Neptunus trituberculatus</name>
    <dbReference type="NCBI Taxonomy" id="210409"/>
    <lineage>
        <taxon>Eukaryota</taxon>
        <taxon>Metazoa</taxon>
        <taxon>Ecdysozoa</taxon>
        <taxon>Arthropoda</taxon>
        <taxon>Crustacea</taxon>
        <taxon>Multicrustacea</taxon>
        <taxon>Malacostraca</taxon>
        <taxon>Eumalacostraca</taxon>
        <taxon>Eucarida</taxon>
        <taxon>Decapoda</taxon>
        <taxon>Pleocyemata</taxon>
        <taxon>Brachyura</taxon>
        <taxon>Eubrachyura</taxon>
        <taxon>Portunoidea</taxon>
        <taxon>Portunidae</taxon>
        <taxon>Portuninae</taxon>
        <taxon>Portunus</taxon>
    </lineage>
</organism>
<proteinExistence type="predicted"/>
<evidence type="ECO:0000256" key="1">
    <source>
        <dbReference type="SAM" id="SignalP"/>
    </source>
</evidence>
<dbReference type="Proteomes" id="UP000324222">
    <property type="component" value="Unassembled WGS sequence"/>
</dbReference>
<accession>A0A5B7IP73</accession>
<evidence type="ECO:0000313" key="2">
    <source>
        <dbReference type="EMBL" id="MPC87291.1"/>
    </source>
</evidence>
<name>A0A5B7IP73_PORTR</name>
<dbReference type="AlphaFoldDB" id="A0A5B7IP73"/>
<sequence>MGNCEEAWGAVRRRRELCLMVVMMEVAVPVAGEEWPIRPSYNEVYHAEPSLTTPPNPEVSVASLP</sequence>
<evidence type="ECO:0008006" key="4">
    <source>
        <dbReference type="Google" id="ProtNLM"/>
    </source>
</evidence>
<keyword evidence="1" id="KW-0732">Signal</keyword>
<keyword evidence="3" id="KW-1185">Reference proteome</keyword>